<dbReference type="AlphaFoldDB" id="A0A8S1AQJ3"/>
<evidence type="ECO:0000313" key="1">
    <source>
        <dbReference type="EMBL" id="CAB3247163.1"/>
    </source>
</evidence>
<proteinExistence type="predicted"/>
<evidence type="ECO:0000313" key="2">
    <source>
        <dbReference type="Proteomes" id="UP000494106"/>
    </source>
</evidence>
<dbReference type="Proteomes" id="UP000494106">
    <property type="component" value="Unassembled WGS sequence"/>
</dbReference>
<organism evidence="1 2">
    <name type="scientific">Arctia plantaginis</name>
    <name type="common">Wood tiger moth</name>
    <name type="synonym">Phalaena plantaginis</name>
    <dbReference type="NCBI Taxonomy" id="874455"/>
    <lineage>
        <taxon>Eukaryota</taxon>
        <taxon>Metazoa</taxon>
        <taxon>Ecdysozoa</taxon>
        <taxon>Arthropoda</taxon>
        <taxon>Hexapoda</taxon>
        <taxon>Insecta</taxon>
        <taxon>Pterygota</taxon>
        <taxon>Neoptera</taxon>
        <taxon>Endopterygota</taxon>
        <taxon>Lepidoptera</taxon>
        <taxon>Glossata</taxon>
        <taxon>Ditrysia</taxon>
        <taxon>Noctuoidea</taxon>
        <taxon>Erebidae</taxon>
        <taxon>Arctiinae</taxon>
        <taxon>Arctia</taxon>
    </lineage>
</organism>
<evidence type="ECO:0008006" key="3">
    <source>
        <dbReference type="Google" id="ProtNLM"/>
    </source>
</evidence>
<keyword evidence="2" id="KW-1185">Reference proteome</keyword>
<reference evidence="1 2" key="1">
    <citation type="submission" date="2020-04" db="EMBL/GenBank/DDBJ databases">
        <authorList>
            <person name="Wallbank WR R."/>
            <person name="Pardo Diaz C."/>
            <person name="Kozak K."/>
            <person name="Martin S."/>
            <person name="Jiggins C."/>
            <person name="Moest M."/>
            <person name="Warren A I."/>
            <person name="Byers J.R.P. K."/>
            <person name="Montejo-Kovacevich G."/>
            <person name="Yen C E."/>
        </authorList>
    </citation>
    <scope>NUCLEOTIDE SEQUENCE [LARGE SCALE GENOMIC DNA]</scope>
</reference>
<protein>
    <recommendedName>
        <fullName evidence="3">Reverse transcriptase domain-containing protein</fullName>
    </recommendedName>
</protein>
<comment type="caution">
    <text evidence="1">The sequence shown here is derived from an EMBL/GenBank/DDBJ whole genome shotgun (WGS) entry which is preliminary data.</text>
</comment>
<dbReference type="OrthoDB" id="8197512at2759"/>
<dbReference type="EMBL" id="CADEBC010000530">
    <property type="protein sequence ID" value="CAB3247163.1"/>
    <property type="molecule type" value="Genomic_DNA"/>
</dbReference>
<accession>A0A8S1AQJ3</accession>
<sequence length="239" mass="27293">MVRCSRWRSHRSRVYVNKPETLEALKDNIRHECKNLSPEVLAEVMKNAIKRALSNQSDINTSQDNDLEPPTFKEVHKAINTLKNHKSPGIDNIPVEIWKYGEGALKSQLYKIWNLKLQLDFNLQQGGALSPILFNIGLEHIIRILLLINGGIELNGKHKIIGCADDLAILEQSESAVGDYGELRQRYNREIESQVSEPNIIGKIKAARLHWLGHVERMREDRAVKRAYLGQPIERRPVG</sequence>
<gene>
    <name evidence="1" type="ORF">APLA_LOCUS11209</name>
</gene>
<name>A0A8S1AQJ3_ARCPL</name>